<reference evidence="10" key="1">
    <citation type="journal article" date="2017" name="MBio">
        <title>Type VI secretion-mediated competition in the bee gut microbiome.</title>
        <authorList>
            <person name="Steele M.I."/>
            <person name="Kwong W.K."/>
            <person name="Powell J.E."/>
            <person name="Whiteley M."/>
            <person name="Moran N.A."/>
        </authorList>
    </citation>
    <scope>NUCLEOTIDE SEQUENCE [LARGE SCALE GENOMIC DNA]</scope>
    <source>
        <strain evidence="10">WkB273</strain>
    </source>
</reference>
<dbReference type="InterPro" id="IPR036217">
    <property type="entry name" value="MethylDNA_cys_MeTrfase_DNAb"/>
</dbReference>
<dbReference type="GO" id="GO:0003908">
    <property type="term" value="F:methylated-DNA-[protein]-cysteine S-methyltransferase activity"/>
    <property type="evidence" value="ECO:0007669"/>
    <property type="project" value="UniProtKB-EC"/>
</dbReference>
<sequence>MPELTGFWAQQLDAYFAGTLHNFNLPPSSAGTEFQQRVWHVIASIPYGQVVTYGDIARQLGSAPRAVGQACGKNPLPIIIPCHRVISATGLGGFSLSNDSFELGIKRWLLTHENAKC</sequence>
<keyword evidence="4" id="KW-0489">Methyltransferase</keyword>
<evidence type="ECO:0000256" key="7">
    <source>
        <dbReference type="ARBA" id="ARBA00023204"/>
    </source>
</evidence>
<evidence type="ECO:0000256" key="1">
    <source>
        <dbReference type="ARBA" id="ARBA00001286"/>
    </source>
</evidence>
<evidence type="ECO:0000256" key="8">
    <source>
        <dbReference type="ARBA" id="ARBA00049348"/>
    </source>
</evidence>
<evidence type="ECO:0000259" key="9">
    <source>
        <dbReference type="Pfam" id="PF01035"/>
    </source>
</evidence>
<dbReference type="Gene3D" id="1.10.10.10">
    <property type="entry name" value="Winged helix-like DNA-binding domain superfamily/Winged helix DNA-binding domain"/>
    <property type="match status" value="1"/>
</dbReference>
<evidence type="ECO:0000256" key="3">
    <source>
        <dbReference type="ARBA" id="ARBA00011918"/>
    </source>
</evidence>
<comment type="catalytic activity">
    <reaction evidence="8">
        <text>a 6-O-methyl-2'-deoxyguanosine in DNA + L-cysteinyl-[protein] = S-methyl-L-cysteinyl-[protein] + a 2'-deoxyguanosine in DNA</text>
        <dbReference type="Rhea" id="RHEA:24000"/>
        <dbReference type="Rhea" id="RHEA-COMP:10131"/>
        <dbReference type="Rhea" id="RHEA-COMP:10132"/>
        <dbReference type="Rhea" id="RHEA-COMP:11367"/>
        <dbReference type="Rhea" id="RHEA-COMP:11368"/>
        <dbReference type="ChEBI" id="CHEBI:29950"/>
        <dbReference type="ChEBI" id="CHEBI:82612"/>
        <dbReference type="ChEBI" id="CHEBI:85445"/>
        <dbReference type="ChEBI" id="CHEBI:85448"/>
        <dbReference type="EC" id="2.1.1.63"/>
    </reaction>
</comment>
<dbReference type="NCBIfam" id="TIGR00589">
    <property type="entry name" value="ogt"/>
    <property type="match status" value="1"/>
</dbReference>
<dbReference type="Proteomes" id="UP000230202">
    <property type="component" value="Unassembled WGS sequence"/>
</dbReference>
<dbReference type="AlphaFoldDB" id="A0A2N9X7G5"/>
<dbReference type="FunFam" id="1.10.10.10:FF:000214">
    <property type="entry name" value="Methylated-DNA--protein-cysteine methyltransferase"/>
    <property type="match status" value="1"/>
</dbReference>
<comment type="caution">
    <text evidence="10">The sequence shown here is derived from an EMBL/GenBank/DDBJ whole genome shotgun (WGS) entry which is preliminary data.</text>
</comment>
<dbReference type="GO" id="GO:0006281">
    <property type="term" value="P:DNA repair"/>
    <property type="evidence" value="ECO:0007669"/>
    <property type="project" value="UniProtKB-KW"/>
</dbReference>
<dbReference type="PANTHER" id="PTHR10815">
    <property type="entry name" value="METHYLATED-DNA--PROTEIN-CYSTEINE METHYLTRANSFERASE"/>
    <property type="match status" value="1"/>
</dbReference>
<dbReference type="PANTHER" id="PTHR10815:SF13">
    <property type="entry name" value="METHYLATED-DNA--PROTEIN-CYSTEINE METHYLTRANSFERASE"/>
    <property type="match status" value="1"/>
</dbReference>
<dbReference type="CDD" id="cd06445">
    <property type="entry name" value="ATase"/>
    <property type="match status" value="1"/>
</dbReference>
<dbReference type="PROSITE" id="PS00374">
    <property type="entry name" value="MGMT"/>
    <property type="match status" value="1"/>
</dbReference>
<evidence type="ECO:0000256" key="2">
    <source>
        <dbReference type="ARBA" id="ARBA00008711"/>
    </source>
</evidence>
<feature type="domain" description="Methylated-DNA-[protein]-cysteine S-methyltransferase DNA binding" evidence="9">
    <location>
        <begin position="33"/>
        <end position="114"/>
    </location>
</feature>
<dbReference type="InterPro" id="IPR036631">
    <property type="entry name" value="MGMT_N_sf"/>
</dbReference>
<evidence type="ECO:0000313" key="10">
    <source>
        <dbReference type="EMBL" id="PIT39667.1"/>
    </source>
</evidence>
<dbReference type="InterPro" id="IPR014048">
    <property type="entry name" value="MethylDNA_cys_MeTrfase_DNA-bd"/>
</dbReference>
<comment type="similarity">
    <text evidence="2">Belongs to the MGMT family.</text>
</comment>
<dbReference type="EC" id="2.1.1.63" evidence="3"/>
<gene>
    <name evidence="10" type="ORF">BHC54_05410</name>
</gene>
<keyword evidence="7" id="KW-0234">DNA repair</keyword>
<dbReference type="Pfam" id="PF01035">
    <property type="entry name" value="DNA_binding_1"/>
    <property type="match status" value="1"/>
</dbReference>
<evidence type="ECO:0000256" key="6">
    <source>
        <dbReference type="ARBA" id="ARBA00022763"/>
    </source>
</evidence>
<name>A0A2N9X7G5_9NEIS</name>
<dbReference type="SUPFAM" id="SSF46767">
    <property type="entry name" value="Methylated DNA-protein cysteine methyltransferase, C-terminal domain"/>
    <property type="match status" value="1"/>
</dbReference>
<accession>A0A2N9X7G5</accession>
<dbReference type="InterPro" id="IPR036388">
    <property type="entry name" value="WH-like_DNA-bd_sf"/>
</dbReference>
<dbReference type="EMBL" id="MEIL01000026">
    <property type="protein sequence ID" value="PIT39667.1"/>
    <property type="molecule type" value="Genomic_DNA"/>
</dbReference>
<dbReference type="GO" id="GO:0032259">
    <property type="term" value="P:methylation"/>
    <property type="evidence" value="ECO:0007669"/>
    <property type="project" value="UniProtKB-KW"/>
</dbReference>
<evidence type="ECO:0000313" key="11">
    <source>
        <dbReference type="Proteomes" id="UP000230202"/>
    </source>
</evidence>
<proteinExistence type="inferred from homology"/>
<keyword evidence="11" id="KW-1185">Reference proteome</keyword>
<dbReference type="InterPro" id="IPR001497">
    <property type="entry name" value="MethylDNA_cys_MeTrfase_AS"/>
</dbReference>
<organism evidence="10 11">
    <name type="scientific">Snodgrassella alvi</name>
    <dbReference type="NCBI Taxonomy" id="1196083"/>
    <lineage>
        <taxon>Bacteria</taxon>
        <taxon>Pseudomonadati</taxon>
        <taxon>Pseudomonadota</taxon>
        <taxon>Betaproteobacteria</taxon>
        <taxon>Neisseriales</taxon>
        <taxon>Neisseriaceae</taxon>
        <taxon>Snodgrassella</taxon>
    </lineage>
</organism>
<keyword evidence="5" id="KW-0808">Transferase</keyword>
<dbReference type="SUPFAM" id="SSF53155">
    <property type="entry name" value="Methylated DNA-protein cysteine methyltransferase domain"/>
    <property type="match status" value="1"/>
</dbReference>
<protein>
    <recommendedName>
        <fullName evidence="3">methylated-DNA--[protein]-cysteine S-methyltransferase</fullName>
        <ecNumber evidence="3">2.1.1.63</ecNumber>
    </recommendedName>
</protein>
<keyword evidence="6" id="KW-0227">DNA damage</keyword>
<evidence type="ECO:0000256" key="5">
    <source>
        <dbReference type="ARBA" id="ARBA00022679"/>
    </source>
</evidence>
<comment type="catalytic activity">
    <reaction evidence="1">
        <text>a 4-O-methyl-thymidine in DNA + L-cysteinyl-[protein] = a thymidine in DNA + S-methyl-L-cysteinyl-[protein]</text>
        <dbReference type="Rhea" id="RHEA:53428"/>
        <dbReference type="Rhea" id="RHEA-COMP:10131"/>
        <dbReference type="Rhea" id="RHEA-COMP:10132"/>
        <dbReference type="Rhea" id="RHEA-COMP:13555"/>
        <dbReference type="Rhea" id="RHEA-COMP:13556"/>
        <dbReference type="ChEBI" id="CHEBI:29950"/>
        <dbReference type="ChEBI" id="CHEBI:82612"/>
        <dbReference type="ChEBI" id="CHEBI:137386"/>
        <dbReference type="ChEBI" id="CHEBI:137387"/>
        <dbReference type="EC" id="2.1.1.63"/>
    </reaction>
</comment>
<evidence type="ECO:0000256" key="4">
    <source>
        <dbReference type="ARBA" id="ARBA00022603"/>
    </source>
</evidence>